<name>A0A6B3RRL4_9RHOB</name>
<dbReference type="Proteomes" id="UP000481421">
    <property type="component" value="Unassembled WGS sequence"/>
</dbReference>
<protein>
    <submittedName>
        <fullName evidence="2">Asp/Glu/hydantoin racemase</fullName>
    </submittedName>
</protein>
<dbReference type="InterPro" id="IPR015942">
    <property type="entry name" value="Asp/Glu/hydantoin_racemase"/>
</dbReference>
<dbReference type="PANTHER" id="PTHR28047:SF5">
    <property type="entry name" value="PROTEIN DCG1"/>
    <property type="match status" value="1"/>
</dbReference>
<comment type="similarity">
    <text evidence="1">Belongs to the HyuE racemase family.</text>
</comment>
<dbReference type="PANTHER" id="PTHR28047">
    <property type="entry name" value="PROTEIN DCG1"/>
    <property type="match status" value="1"/>
</dbReference>
<sequence>MRLLLVNPNTSSSVTDLITAEARRAARSDTILHSMTAPIGVPYIETDAEAAIGAYAVLDLIAQHEADHDAAVVAAFGDPGLVAAKQAFGIPVVGLSEAAFVMAAAQGDSFGIVAIASRMQAWYRRAIDQNQMGARFRGFRFLSPPLAEIATVQQDRADDLISLGASLVADTGAGTVIYAGAPLAGFVRANAHRLDFPAIDGTAAAVHLAEALGNMARQGGSVLRPDRARAKAVTGLSPALARALGGDGQV</sequence>
<gene>
    <name evidence="2" type="ORF">G3572_21595</name>
</gene>
<evidence type="ECO:0000313" key="3">
    <source>
        <dbReference type="Proteomes" id="UP000481421"/>
    </source>
</evidence>
<dbReference type="AlphaFoldDB" id="A0A6B3RRL4"/>
<reference evidence="2 3" key="1">
    <citation type="submission" date="2020-02" db="EMBL/GenBank/DDBJ databases">
        <title>Rhodobacter algicola sp. nov., isolated from microalga culture.</title>
        <authorList>
            <person name="Park C.-Y."/>
        </authorList>
    </citation>
    <scope>NUCLEOTIDE SEQUENCE [LARGE SCALE GENOMIC DNA]</scope>
    <source>
        <strain evidence="2 3">ETT8</strain>
    </source>
</reference>
<dbReference type="RefSeq" id="WP_164615748.1">
    <property type="nucleotide sequence ID" value="NZ_JAAIKE010000020.1"/>
</dbReference>
<comment type="caution">
    <text evidence="2">The sequence shown here is derived from an EMBL/GenBank/DDBJ whole genome shotgun (WGS) entry which is preliminary data.</text>
</comment>
<dbReference type="Pfam" id="PF01177">
    <property type="entry name" value="Asp_Glu_race"/>
    <property type="match status" value="1"/>
</dbReference>
<dbReference type="InterPro" id="IPR052186">
    <property type="entry name" value="Hydantoin_racemase-like"/>
</dbReference>
<organism evidence="2 3">
    <name type="scientific">Pseudotabrizicola algicola</name>
    <dbReference type="NCBI Taxonomy" id="2709381"/>
    <lineage>
        <taxon>Bacteria</taxon>
        <taxon>Pseudomonadati</taxon>
        <taxon>Pseudomonadota</taxon>
        <taxon>Alphaproteobacteria</taxon>
        <taxon>Rhodobacterales</taxon>
        <taxon>Paracoccaceae</taxon>
        <taxon>Pseudotabrizicola</taxon>
    </lineage>
</organism>
<dbReference type="GO" id="GO:0047661">
    <property type="term" value="F:amino-acid racemase activity"/>
    <property type="evidence" value="ECO:0007669"/>
    <property type="project" value="InterPro"/>
</dbReference>
<keyword evidence="3" id="KW-1185">Reference proteome</keyword>
<evidence type="ECO:0000313" key="2">
    <source>
        <dbReference type="EMBL" id="NEX48790.1"/>
    </source>
</evidence>
<dbReference type="InterPro" id="IPR053714">
    <property type="entry name" value="Iso_Racemase_Enz_sf"/>
</dbReference>
<dbReference type="Gene3D" id="3.40.50.12500">
    <property type="match status" value="1"/>
</dbReference>
<proteinExistence type="inferred from homology"/>
<accession>A0A6B3RRL4</accession>
<dbReference type="EMBL" id="JAAIKE010000020">
    <property type="protein sequence ID" value="NEX48790.1"/>
    <property type="molecule type" value="Genomic_DNA"/>
</dbReference>
<evidence type="ECO:0000256" key="1">
    <source>
        <dbReference type="ARBA" id="ARBA00038414"/>
    </source>
</evidence>